<reference evidence="4 5" key="2">
    <citation type="journal article" date="2016" name="FEMS Yeast Res.">
        <title>Curation of the genome annotation of Pichia pastoris (Komagataella phaffii) CBS7435 from gene level to protein function.</title>
        <authorList>
            <person name="Valli M."/>
            <person name="Tatto N.E."/>
            <person name="Peymann A."/>
            <person name="Gruber C."/>
            <person name="Landes N."/>
            <person name="Ekker H."/>
            <person name="Thallinger G.G."/>
            <person name="Mattanovich D."/>
            <person name="Gasser B."/>
            <person name="Graf A.B."/>
        </authorList>
    </citation>
    <scope>GENOME REANNOTATION</scope>
    <source>
        <strain evidence="4 5">ATCC 76273 / CBS 7435 / CECT 11047 / NRRL Y-11430 / Wegner 21-1</strain>
    </source>
</reference>
<evidence type="ECO:0000256" key="2">
    <source>
        <dbReference type="ARBA" id="ARBA00023186"/>
    </source>
</evidence>
<dbReference type="Gene3D" id="1.10.287.370">
    <property type="match status" value="1"/>
</dbReference>
<reference evidence="4 5" key="1">
    <citation type="journal article" date="2011" name="J. Biotechnol.">
        <title>High-quality genome sequence of Pichia pastoris CBS7435.</title>
        <authorList>
            <person name="Kuberl A."/>
            <person name="Schneider J."/>
            <person name="Thallinger G.G."/>
            <person name="Anderl I."/>
            <person name="Wibberg D."/>
            <person name="Hajek T."/>
            <person name="Jaenicke S."/>
            <person name="Brinkrolf K."/>
            <person name="Goesmann A."/>
            <person name="Szczepanowski R."/>
            <person name="Puhler A."/>
            <person name="Schwab H."/>
            <person name="Glieder A."/>
            <person name="Pichler H."/>
        </authorList>
    </citation>
    <scope>NUCLEOTIDE SEQUENCE [LARGE SCALE GENOMIC DNA]</scope>
    <source>
        <strain evidence="5">ATCC 76273 / CBS 7435 / CECT 11047 / NRRL Y-11430 / Wegner 21-1</strain>
    </source>
</reference>
<accession>A0A1G4KPY4</accession>
<comment type="similarity">
    <text evidence="1">Belongs to the prefoldin subunit beta family.</text>
</comment>
<evidence type="ECO:0000256" key="1">
    <source>
        <dbReference type="ARBA" id="ARBA00008045"/>
    </source>
</evidence>
<feature type="coiled-coil region" evidence="3">
    <location>
        <begin position="10"/>
        <end position="44"/>
    </location>
</feature>
<dbReference type="InterPro" id="IPR027235">
    <property type="entry name" value="PFD2"/>
</dbReference>
<evidence type="ECO:0000313" key="5">
    <source>
        <dbReference type="Proteomes" id="UP000006853"/>
    </source>
</evidence>
<protein>
    <submittedName>
        <fullName evidence="4">Cochaperone prefoldin complex subunit</fullName>
    </submittedName>
</protein>
<evidence type="ECO:0000256" key="3">
    <source>
        <dbReference type="SAM" id="Coils"/>
    </source>
</evidence>
<dbReference type="GO" id="GO:0016272">
    <property type="term" value="C:prefoldin complex"/>
    <property type="evidence" value="ECO:0007669"/>
    <property type="project" value="InterPro"/>
</dbReference>
<keyword evidence="3" id="KW-0175">Coiled coil</keyword>
<dbReference type="SUPFAM" id="SSF46579">
    <property type="entry name" value="Prefoldin"/>
    <property type="match status" value="1"/>
</dbReference>
<dbReference type="InterPro" id="IPR009053">
    <property type="entry name" value="Prefoldin"/>
</dbReference>
<gene>
    <name evidence="4" type="primary">GIM4</name>
    <name evidence="4" type="ordered locus">PP7435_Chr2-2419</name>
</gene>
<name>A0A1G4KPY4_KOMPC</name>
<dbReference type="Proteomes" id="UP000006853">
    <property type="component" value="Chromosome 2"/>
</dbReference>
<proteinExistence type="inferred from homology"/>
<dbReference type="PANTHER" id="PTHR13303">
    <property type="entry name" value="PREFOLDIN SUBUNIT 2"/>
    <property type="match status" value="1"/>
</dbReference>
<feature type="coiled-coil region" evidence="3">
    <location>
        <begin position="81"/>
        <end position="108"/>
    </location>
</feature>
<keyword evidence="5" id="KW-1185">Reference proteome</keyword>
<dbReference type="AlphaFoldDB" id="A0A1G4KPY4"/>
<sequence length="118" mass="13439">MSEGKPNPNQELFQKQYDEFQETLEALNNKIGQLQGDIEEHNIVLKTITTAPKDRKCFHMIGGVLIEKTAGEVEPTLKTNVTKMNDAVENLKNEIQNTHKQFEDWKKKTGVKIVSANE</sequence>
<dbReference type="EMBL" id="FR839629">
    <property type="protein sequence ID" value="SCV12078.1"/>
    <property type="molecule type" value="Genomic_DNA"/>
</dbReference>
<dbReference type="SMR" id="A0A1G4KPY4"/>
<dbReference type="InterPro" id="IPR002777">
    <property type="entry name" value="PFD_beta-like"/>
</dbReference>
<organism evidence="4 5">
    <name type="scientific">Komagataella phaffii (strain ATCC 76273 / CBS 7435 / CECT 11047 / NRRL Y-11430 / Wegner 21-1)</name>
    <name type="common">Yeast</name>
    <name type="synonym">Pichia pastoris</name>
    <dbReference type="NCBI Taxonomy" id="981350"/>
    <lineage>
        <taxon>Eukaryota</taxon>
        <taxon>Fungi</taxon>
        <taxon>Dikarya</taxon>
        <taxon>Ascomycota</taxon>
        <taxon>Saccharomycotina</taxon>
        <taxon>Pichiomycetes</taxon>
        <taxon>Pichiales</taxon>
        <taxon>Pichiaceae</taxon>
        <taxon>Komagataella</taxon>
    </lineage>
</organism>
<keyword evidence="2" id="KW-0143">Chaperone</keyword>
<evidence type="ECO:0000313" key="4">
    <source>
        <dbReference type="EMBL" id="SCV12078.1"/>
    </source>
</evidence>
<dbReference type="GO" id="GO:0051082">
    <property type="term" value="F:unfolded protein binding"/>
    <property type="evidence" value="ECO:0007669"/>
    <property type="project" value="InterPro"/>
</dbReference>
<dbReference type="GO" id="GO:0006457">
    <property type="term" value="P:protein folding"/>
    <property type="evidence" value="ECO:0007669"/>
    <property type="project" value="InterPro"/>
</dbReference>
<dbReference type="Pfam" id="PF01920">
    <property type="entry name" value="Prefoldin_2"/>
    <property type="match status" value="1"/>
</dbReference>